<organism evidence="4 5">
    <name type="scientific">Vanrija pseudolonga</name>
    <dbReference type="NCBI Taxonomy" id="143232"/>
    <lineage>
        <taxon>Eukaryota</taxon>
        <taxon>Fungi</taxon>
        <taxon>Dikarya</taxon>
        <taxon>Basidiomycota</taxon>
        <taxon>Agaricomycotina</taxon>
        <taxon>Tremellomycetes</taxon>
        <taxon>Trichosporonales</taxon>
        <taxon>Trichosporonaceae</taxon>
        <taxon>Vanrija</taxon>
    </lineage>
</organism>
<keyword evidence="5" id="KW-1185">Reference proteome</keyword>
<dbReference type="RefSeq" id="XP_062626223.1">
    <property type="nucleotide sequence ID" value="XM_062770239.1"/>
</dbReference>
<evidence type="ECO:0000256" key="2">
    <source>
        <dbReference type="ARBA" id="ARBA00022448"/>
    </source>
</evidence>
<dbReference type="FunFam" id="1.10.357.50:FF:000006">
    <property type="entry name" value="Exocyst complex component sec6"/>
    <property type="match status" value="1"/>
</dbReference>
<dbReference type="Gene3D" id="1.10.357.70">
    <property type="entry name" value="Exocyst complex component Sec6, C-terminal domain"/>
    <property type="match status" value="1"/>
</dbReference>
<dbReference type="Pfam" id="PF06046">
    <property type="entry name" value="Sec6"/>
    <property type="match status" value="1"/>
</dbReference>
<accession>A0AAF0Y9G2</accession>
<dbReference type="PANTHER" id="PTHR21292">
    <property type="entry name" value="EXOCYST COMPLEX COMPONENT SEC6-RELATED"/>
    <property type="match status" value="1"/>
</dbReference>
<keyword evidence="2" id="KW-0813">Transport</keyword>
<dbReference type="InterPro" id="IPR042532">
    <property type="entry name" value="EXOC3/Sec6_C"/>
</dbReference>
<dbReference type="GeneID" id="87806943"/>
<gene>
    <name evidence="4" type="primary">sec6</name>
    <name evidence="4" type="ORF">LOC62_03G003702</name>
</gene>
<evidence type="ECO:0000256" key="1">
    <source>
        <dbReference type="ARBA" id="ARBA00009447"/>
    </source>
</evidence>
<evidence type="ECO:0000256" key="3">
    <source>
        <dbReference type="ARBA" id="ARBA00022483"/>
    </source>
</evidence>
<sequence>MATYSASVAVGEVLRQPDDLVKLTAYRNKLLKEKSTLDAKLTEGMRAQLSATRDALLKLQESRSAASMIREEMIEIEKLKNNKDEGEAFDKITRVSTVHRNFAQTAKMVSQLQSMADKVYRLTDMLQQDMHQDGGPIGPSANLLPIHFQLHQLETFMGETLHAAKRGDSADMKVLKAWFQPLEQLGHDFDDWLWQLGGSIIELSRAGYGGTVVRLLKIVEFEGKEDQKAVAMKLMRKAAQPDAQSNFRNNAAAARHIKNYRHKLLDAMESSIKRAYDERFEANHNDLLGFIDSLQFIYKDIIRIKHDVEPLFPPDYEVVQWLIKRYHGGLNTILRKAVASDPPAEVLLELHGWTKEYRKNMKELEVPSAWLQPPLLDGKSQDLIEDYVRLIVTKLDEWTINLQKEETAKFRLRTTAPSMVDELYGMDGVNDFFQLVNQQIDLALDSNQGAVLSRVVTESAKVMRRTQAEWVQLVGSEARAQAEKKPDEIPEGLVEYVMALANDQLRAADYTEALQARLEPLVSDKYKGVIVERLNEAIDGYLDVAKQCNAALVSFVFNDLRPATRQLFQQAWYQDGLLQQIIETMRDYLSDYQSHLNPSIYDILVEDMLDAFLIMYLTSIRRAPANSLRMPMASTRFQNDVAAAFDFFAKHKAPAELEVNFQVMDQVASMLSASEEMVFMDYYSFAQMHGPQFGFVEALLRARDDLDRSGVSDIMDIIRRRVADDNITDPPEPTIMVKVQGNKGGLAANLTNLGNLTANYAANLADKAGNIAKGAGRSTGRI</sequence>
<dbReference type="Gene3D" id="1.10.357.50">
    <property type="match status" value="1"/>
</dbReference>
<evidence type="ECO:0000313" key="5">
    <source>
        <dbReference type="Proteomes" id="UP000827549"/>
    </source>
</evidence>
<dbReference type="GO" id="GO:0006887">
    <property type="term" value="P:exocytosis"/>
    <property type="evidence" value="ECO:0007669"/>
    <property type="project" value="UniProtKB-KW"/>
</dbReference>
<dbReference type="EMBL" id="CP086716">
    <property type="protein sequence ID" value="WOO80191.1"/>
    <property type="molecule type" value="Genomic_DNA"/>
</dbReference>
<proteinExistence type="inferred from homology"/>
<dbReference type="GO" id="GO:0000149">
    <property type="term" value="F:SNARE binding"/>
    <property type="evidence" value="ECO:0007669"/>
    <property type="project" value="TreeGrafter"/>
</dbReference>
<name>A0AAF0Y9G2_9TREE</name>
<dbReference type="Proteomes" id="UP000827549">
    <property type="component" value="Chromosome 3"/>
</dbReference>
<keyword evidence="3" id="KW-0268">Exocytosis</keyword>
<dbReference type="AlphaFoldDB" id="A0AAF0Y9G2"/>
<comment type="similarity">
    <text evidence="1">Belongs to the SEC6 family.</text>
</comment>
<protein>
    <submittedName>
        <fullName evidence="4">Exocyst complex component sec6</fullName>
    </submittedName>
</protein>
<dbReference type="GO" id="GO:0000145">
    <property type="term" value="C:exocyst"/>
    <property type="evidence" value="ECO:0007669"/>
    <property type="project" value="InterPro"/>
</dbReference>
<dbReference type="InterPro" id="IPR010326">
    <property type="entry name" value="EXOC3/Sec6"/>
</dbReference>
<evidence type="ECO:0000313" key="4">
    <source>
        <dbReference type="EMBL" id="WOO80191.1"/>
    </source>
</evidence>
<dbReference type="GO" id="GO:0051601">
    <property type="term" value="P:exocyst localization"/>
    <property type="evidence" value="ECO:0007669"/>
    <property type="project" value="TreeGrafter"/>
</dbReference>
<dbReference type="PANTHER" id="PTHR21292:SF1">
    <property type="entry name" value="EXOCYST COMPLEX COMPONENT 3"/>
    <property type="match status" value="1"/>
</dbReference>
<reference evidence="4" key="1">
    <citation type="submission" date="2023-10" db="EMBL/GenBank/DDBJ databases">
        <authorList>
            <person name="Noh H."/>
        </authorList>
    </citation>
    <scope>NUCLEOTIDE SEQUENCE</scope>
    <source>
        <strain evidence="4">DUCC4014</strain>
    </source>
</reference>